<dbReference type="AlphaFoldDB" id="A0A101M5N1"/>
<evidence type="ECO:0000313" key="2">
    <source>
        <dbReference type="EMBL" id="KUM51270.1"/>
    </source>
</evidence>
<proteinExistence type="predicted"/>
<sequence length="95" mass="11083">MSEYSRHRRAKWGLPSLKKKGAFPLPGVYLTASQRGCCQGWFLPLYRSNGLCLYVYWCWFLITWSRLCIAFAYARTGRAVVPYYLLDLTPFLSQC</sequence>
<keyword evidence="1" id="KW-0812">Transmembrane</keyword>
<keyword evidence="1" id="KW-1133">Transmembrane helix</keyword>
<keyword evidence="1" id="KW-0472">Membrane</keyword>
<evidence type="ECO:0000256" key="1">
    <source>
        <dbReference type="SAM" id="Phobius"/>
    </source>
</evidence>
<name>A0A101M5N1_PICGL</name>
<reference evidence="2" key="1">
    <citation type="journal article" date="2015" name="Genome Biol. Evol.">
        <title>Organellar Genomes of White Spruce (Picea glauca): Assembly and Annotation.</title>
        <authorList>
            <person name="Jackman S.D."/>
            <person name="Warren R.L."/>
            <person name="Gibb E.A."/>
            <person name="Vandervalk B.P."/>
            <person name="Mohamadi H."/>
            <person name="Chu J."/>
            <person name="Raymond A."/>
            <person name="Pleasance S."/>
            <person name="Coope R."/>
            <person name="Wildung M.R."/>
            <person name="Ritland C.E."/>
            <person name="Bousquet J."/>
            <person name="Jones S.J."/>
            <person name="Bohlmann J."/>
            <person name="Birol I."/>
        </authorList>
    </citation>
    <scope>NUCLEOTIDE SEQUENCE [LARGE SCALE GENOMIC DNA]</scope>
    <source>
        <tissue evidence="2">Flushing bud</tissue>
    </source>
</reference>
<gene>
    <name evidence="2" type="ORF">ABT39_MTgene1117</name>
</gene>
<protein>
    <submittedName>
        <fullName evidence="2">Uncharacterized protein</fullName>
    </submittedName>
</protein>
<accession>A0A101M5N1</accession>
<feature type="transmembrane region" description="Helical" evidence="1">
    <location>
        <begin position="54"/>
        <end position="74"/>
    </location>
</feature>
<geneLocation type="mitochondrion" evidence="2"/>
<organism evidence="2">
    <name type="scientific">Picea glauca</name>
    <name type="common">White spruce</name>
    <name type="synonym">Pinus glauca</name>
    <dbReference type="NCBI Taxonomy" id="3330"/>
    <lineage>
        <taxon>Eukaryota</taxon>
        <taxon>Viridiplantae</taxon>
        <taxon>Streptophyta</taxon>
        <taxon>Embryophyta</taxon>
        <taxon>Tracheophyta</taxon>
        <taxon>Spermatophyta</taxon>
        <taxon>Pinopsida</taxon>
        <taxon>Pinidae</taxon>
        <taxon>Conifers I</taxon>
        <taxon>Pinales</taxon>
        <taxon>Pinaceae</taxon>
        <taxon>Picea</taxon>
    </lineage>
</organism>
<comment type="caution">
    <text evidence="2">The sequence shown here is derived from an EMBL/GenBank/DDBJ whole genome shotgun (WGS) entry which is preliminary data.</text>
</comment>
<dbReference type="EMBL" id="LKAM01000001">
    <property type="protein sequence ID" value="KUM51270.1"/>
    <property type="molecule type" value="Genomic_DNA"/>
</dbReference>
<keyword evidence="2" id="KW-0496">Mitochondrion</keyword>